<keyword evidence="9" id="KW-1185">Reference proteome</keyword>
<dbReference type="EMBL" id="KN848066">
    <property type="protein sequence ID" value="KIY00883.1"/>
    <property type="molecule type" value="Genomic_DNA"/>
</dbReference>
<dbReference type="OrthoDB" id="1560166at2759"/>
<accession>A0A0D2K521</accession>
<dbReference type="PANTHER" id="PTHR43350:SF2">
    <property type="entry name" value="GROES-LIKE ZINC-BINDING ALCOHOL DEHYDROGENASE FAMILY PROTEIN"/>
    <property type="match status" value="1"/>
</dbReference>
<dbReference type="InterPro" id="IPR013154">
    <property type="entry name" value="ADH-like_N"/>
</dbReference>
<comment type="similarity">
    <text evidence="2 6">Belongs to the zinc-containing alcohol dehydrogenase family.</text>
</comment>
<evidence type="ECO:0000259" key="7">
    <source>
        <dbReference type="SMART" id="SM00829"/>
    </source>
</evidence>
<reference evidence="8 9" key="1">
    <citation type="submission" date="2015-01" db="EMBL/GenBank/DDBJ databases">
        <title>The Genome Sequence of Fonsecaea multimorphosa CBS 102226.</title>
        <authorList>
            <consortium name="The Broad Institute Genomics Platform"/>
            <person name="Cuomo C."/>
            <person name="de Hoog S."/>
            <person name="Gorbushina A."/>
            <person name="Stielow B."/>
            <person name="Teixiera M."/>
            <person name="Abouelleil A."/>
            <person name="Chapman S.B."/>
            <person name="Priest M."/>
            <person name="Young S.K."/>
            <person name="Wortman J."/>
            <person name="Nusbaum C."/>
            <person name="Birren B."/>
        </authorList>
    </citation>
    <scope>NUCLEOTIDE SEQUENCE [LARGE SCALE GENOMIC DNA]</scope>
    <source>
        <strain evidence="8 9">CBS 102226</strain>
    </source>
</reference>
<proteinExistence type="inferred from homology"/>
<evidence type="ECO:0000313" key="9">
    <source>
        <dbReference type="Proteomes" id="UP000053411"/>
    </source>
</evidence>
<organism evidence="8 9">
    <name type="scientific">Fonsecaea multimorphosa CBS 102226</name>
    <dbReference type="NCBI Taxonomy" id="1442371"/>
    <lineage>
        <taxon>Eukaryota</taxon>
        <taxon>Fungi</taxon>
        <taxon>Dikarya</taxon>
        <taxon>Ascomycota</taxon>
        <taxon>Pezizomycotina</taxon>
        <taxon>Eurotiomycetes</taxon>
        <taxon>Chaetothyriomycetidae</taxon>
        <taxon>Chaetothyriales</taxon>
        <taxon>Herpotrichiellaceae</taxon>
        <taxon>Fonsecaea</taxon>
    </lineage>
</organism>
<dbReference type="Gene3D" id="3.40.50.720">
    <property type="entry name" value="NAD(P)-binding Rossmann-like Domain"/>
    <property type="match status" value="1"/>
</dbReference>
<evidence type="ECO:0000256" key="2">
    <source>
        <dbReference type="ARBA" id="ARBA00008072"/>
    </source>
</evidence>
<feature type="domain" description="Enoyl reductase (ER)" evidence="7">
    <location>
        <begin position="12"/>
        <end position="371"/>
    </location>
</feature>
<dbReference type="GO" id="GO:0008270">
    <property type="term" value="F:zinc ion binding"/>
    <property type="evidence" value="ECO:0007669"/>
    <property type="project" value="InterPro"/>
</dbReference>
<dbReference type="InterPro" id="IPR002328">
    <property type="entry name" value="ADH_Zn_CS"/>
</dbReference>
<dbReference type="VEuPathDB" id="FungiDB:Z520_03549"/>
<evidence type="ECO:0000256" key="4">
    <source>
        <dbReference type="ARBA" id="ARBA00022833"/>
    </source>
</evidence>
<dbReference type="STRING" id="1442371.A0A0D2K521"/>
<dbReference type="SUPFAM" id="SSF50129">
    <property type="entry name" value="GroES-like"/>
    <property type="match status" value="1"/>
</dbReference>
<keyword evidence="4 6" id="KW-0862">Zinc</keyword>
<dbReference type="GeneID" id="27709295"/>
<dbReference type="Pfam" id="PF00107">
    <property type="entry name" value="ADH_zinc_N"/>
    <property type="match status" value="1"/>
</dbReference>
<evidence type="ECO:0000256" key="5">
    <source>
        <dbReference type="ARBA" id="ARBA00023002"/>
    </source>
</evidence>
<dbReference type="Proteomes" id="UP000053411">
    <property type="component" value="Unassembled WGS sequence"/>
</dbReference>
<dbReference type="PANTHER" id="PTHR43350">
    <property type="entry name" value="NAD-DEPENDENT ALCOHOL DEHYDROGENASE"/>
    <property type="match status" value="1"/>
</dbReference>
<dbReference type="InterPro" id="IPR020843">
    <property type="entry name" value="ER"/>
</dbReference>
<dbReference type="InterPro" id="IPR036291">
    <property type="entry name" value="NAD(P)-bd_dom_sf"/>
</dbReference>
<dbReference type="PROSITE" id="PS00059">
    <property type="entry name" value="ADH_ZINC"/>
    <property type="match status" value="1"/>
</dbReference>
<dbReference type="SUPFAM" id="SSF51735">
    <property type="entry name" value="NAD(P)-binding Rossmann-fold domains"/>
    <property type="match status" value="1"/>
</dbReference>
<dbReference type="Gene3D" id="3.90.180.10">
    <property type="entry name" value="Medium-chain alcohol dehydrogenases, catalytic domain"/>
    <property type="match status" value="1"/>
</dbReference>
<dbReference type="GO" id="GO:0016491">
    <property type="term" value="F:oxidoreductase activity"/>
    <property type="evidence" value="ECO:0007669"/>
    <property type="project" value="UniProtKB-KW"/>
</dbReference>
<dbReference type="AlphaFoldDB" id="A0A0D2K521"/>
<evidence type="ECO:0000256" key="1">
    <source>
        <dbReference type="ARBA" id="ARBA00001947"/>
    </source>
</evidence>
<dbReference type="FunFam" id="3.40.50.720:FF:000003">
    <property type="entry name" value="S-(hydroxymethyl)glutathione dehydrogenase"/>
    <property type="match status" value="1"/>
</dbReference>
<dbReference type="Pfam" id="PF08240">
    <property type="entry name" value="ADH_N"/>
    <property type="match status" value="1"/>
</dbReference>
<gene>
    <name evidence="8" type="ORF">Z520_03549</name>
</gene>
<dbReference type="CDD" id="cd08278">
    <property type="entry name" value="benzyl_alcohol_DH"/>
    <property type="match status" value="1"/>
</dbReference>
<protein>
    <recommendedName>
        <fullName evidence="7">Enoyl reductase (ER) domain-containing protein</fullName>
    </recommendedName>
</protein>
<dbReference type="InterPro" id="IPR013149">
    <property type="entry name" value="ADH-like_C"/>
</dbReference>
<evidence type="ECO:0000313" key="8">
    <source>
        <dbReference type="EMBL" id="KIY00883.1"/>
    </source>
</evidence>
<name>A0A0D2K521_9EURO</name>
<dbReference type="SMART" id="SM00829">
    <property type="entry name" value="PKS_ER"/>
    <property type="match status" value="1"/>
</dbReference>
<comment type="cofactor">
    <cofactor evidence="1 6">
        <name>Zn(2+)</name>
        <dbReference type="ChEBI" id="CHEBI:29105"/>
    </cofactor>
</comment>
<keyword evidence="5" id="KW-0560">Oxidoreductase</keyword>
<evidence type="ECO:0000256" key="3">
    <source>
        <dbReference type="ARBA" id="ARBA00022723"/>
    </source>
</evidence>
<keyword evidence="3 6" id="KW-0479">Metal-binding</keyword>
<evidence type="ECO:0000256" key="6">
    <source>
        <dbReference type="RuleBase" id="RU361277"/>
    </source>
</evidence>
<sequence>MITDAIVVSKPGAPFQYQQIELHDNLRADEVLVHVKATGVCHTDLNFSKEKTMPELFPAVLGHEGAGVVERTGSKVTKVAKGDHVAVVFSSCGECKYCLRKQSSYCDLWFQYNFGIGRLDGSKVFSSLSTGRPITSHFFGQSSFARHILVSQNGLVKVDKGLPFEQVAALGCGVMTGAGAMLNVVQPASDMTVAVVGAGAVGLSAIMALKMLETPPRKIIALDIVPARLELARSFGATHGVNSKVRPELMKVLLDITNGRGVDGAIDTTGKPEVIKELVHSAARKGKVVTVGVGDLSAEASFNMFEMVNAGCSYVGCNQGDCYPQEFLPRLLAANQDGRFPYDQLIKTYRAKDIEKAAHDIHSGTTVKAVLLWD</sequence>
<dbReference type="RefSeq" id="XP_016635005.1">
    <property type="nucleotide sequence ID" value="XM_016774059.1"/>
</dbReference>
<dbReference type="InterPro" id="IPR011032">
    <property type="entry name" value="GroES-like_sf"/>
</dbReference>